<feature type="compositionally biased region" description="Polar residues" evidence="1">
    <location>
        <begin position="106"/>
        <end position="143"/>
    </location>
</feature>
<proteinExistence type="predicted"/>
<sequence length="380" mass="42224">MSTECVSCELELNNDIMGMGVRAALYAQIVLAWVMSLYWPDTFVKNSRAAYMTATAVLVSSLIEWKKNEELSLLDGIVVTLMSGMMVIFVVVSGTTREEPKPNPSHPSQSQADSNNSSPDPTGAPTNNISNSPTAQSTTAQNVSSPNTTPQPAQTAPPASHQSTAEQQAAAKASDCPKPCPPRSYTQWFIRFCFVNLWGGFCFSLWDDPVHFGLEGAKANCTTNGEVILWVFGAEVQATNPGIRIAALVLVSILYFFALCSLFFTLEDILDPVYNFLSSVSWSLKKDNTTQRGTGPIPLHQNPVINKIHYFLHLFAFGTLAYLIVSTELTIRRNDKQNTMMEWSYGQVIALILLFQQFNDLCSTHVESREKREEMLERRR</sequence>
<gene>
    <name evidence="3" type="ORF">RSOLAG1IB_09238</name>
</gene>
<evidence type="ECO:0000313" key="4">
    <source>
        <dbReference type="Proteomes" id="UP000059188"/>
    </source>
</evidence>
<feature type="transmembrane region" description="Helical" evidence="2">
    <location>
        <begin position="71"/>
        <end position="92"/>
    </location>
</feature>
<dbReference type="OrthoDB" id="3351993at2759"/>
<name>A0A0B7FPT0_THACB</name>
<keyword evidence="2" id="KW-1133">Transmembrane helix</keyword>
<evidence type="ECO:0000313" key="3">
    <source>
        <dbReference type="EMBL" id="CEL59966.1"/>
    </source>
</evidence>
<feature type="transmembrane region" description="Helical" evidence="2">
    <location>
        <begin position="16"/>
        <end position="37"/>
    </location>
</feature>
<organism evidence="3 4">
    <name type="scientific">Thanatephorus cucumeris (strain AG1-IB / isolate 7/3/14)</name>
    <name type="common">Lettuce bottom rot fungus</name>
    <name type="synonym">Rhizoctonia solani</name>
    <dbReference type="NCBI Taxonomy" id="1108050"/>
    <lineage>
        <taxon>Eukaryota</taxon>
        <taxon>Fungi</taxon>
        <taxon>Dikarya</taxon>
        <taxon>Basidiomycota</taxon>
        <taxon>Agaricomycotina</taxon>
        <taxon>Agaricomycetes</taxon>
        <taxon>Cantharellales</taxon>
        <taxon>Ceratobasidiaceae</taxon>
        <taxon>Rhizoctonia</taxon>
        <taxon>Rhizoctonia solani AG-1</taxon>
    </lineage>
</organism>
<dbReference type="EMBL" id="LN679140">
    <property type="protein sequence ID" value="CEL59966.1"/>
    <property type="molecule type" value="Genomic_DNA"/>
</dbReference>
<accession>A0A0B7FPT0</accession>
<feature type="transmembrane region" description="Helical" evidence="2">
    <location>
        <begin position="310"/>
        <end position="331"/>
    </location>
</feature>
<feature type="compositionally biased region" description="Low complexity" evidence="1">
    <location>
        <begin position="144"/>
        <end position="163"/>
    </location>
</feature>
<keyword evidence="2" id="KW-0472">Membrane</keyword>
<evidence type="ECO:0000256" key="1">
    <source>
        <dbReference type="SAM" id="MobiDB-lite"/>
    </source>
</evidence>
<feature type="region of interest" description="Disordered" evidence="1">
    <location>
        <begin position="96"/>
        <end position="178"/>
    </location>
</feature>
<feature type="transmembrane region" description="Helical" evidence="2">
    <location>
        <begin position="245"/>
        <end position="266"/>
    </location>
</feature>
<keyword evidence="2" id="KW-0812">Transmembrane</keyword>
<dbReference type="AlphaFoldDB" id="A0A0B7FPT0"/>
<evidence type="ECO:0000256" key="2">
    <source>
        <dbReference type="SAM" id="Phobius"/>
    </source>
</evidence>
<protein>
    <submittedName>
        <fullName evidence="3">Uncharacterized protein</fullName>
    </submittedName>
</protein>
<reference evidence="3 4" key="1">
    <citation type="submission" date="2014-11" db="EMBL/GenBank/DDBJ databases">
        <authorList>
            <person name="Wibberg Daniel"/>
        </authorList>
    </citation>
    <scope>NUCLEOTIDE SEQUENCE [LARGE SCALE GENOMIC DNA]</scope>
    <source>
        <strain evidence="3">Rhizoctonia solani AG1-IB 7/3/14</strain>
    </source>
</reference>
<keyword evidence="4" id="KW-1185">Reference proteome</keyword>
<dbReference type="Proteomes" id="UP000059188">
    <property type="component" value="Unassembled WGS sequence"/>
</dbReference>